<proteinExistence type="predicted"/>
<dbReference type="AlphaFoldDB" id="A0A150JDU8"/>
<evidence type="ECO:0000313" key="2">
    <source>
        <dbReference type="Proteomes" id="UP000092420"/>
    </source>
</evidence>
<sequence length="79" mass="8963">MEEEIHLTIKIRKDVVMGSLKTIQERLSPAIMDQSKIDKAMPELIGIVGSDILYSLRGSNSPAWIESGLEEVIREYFKD</sequence>
<dbReference type="EMBL" id="LNJB01000002">
    <property type="protein sequence ID" value="KYC55248.1"/>
    <property type="molecule type" value="Genomic_DNA"/>
</dbReference>
<gene>
    <name evidence="1" type="ORF">AN188_00231</name>
</gene>
<accession>A0A150JDU8</accession>
<comment type="caution">
    <text evidence="1">The sequence shown here is derived from an EMBL/GenBank/DDBJ whole genome shotgun (WGS) entry which is preliminary data.</text>
</comment>
<organism evidence="1 2">
    <name type="scientific">Candidatus Methanofastidiosum methylothiophilum</name>
    <dbReference type="NCBI Taxonomy" id="1705564"/>
    <lineage>
        <taxon>Archaea</taxon>
        <taxon>Methanobacteriati</taxon>
        <taxon>Methanobacteriota</taxon>
        <taxon>Stenosarchaea group</taxon>
        <taxon>Candidatus Methanofastidiosia</taxon>
        <taxon>Candidatus Methanofastidiosales</taxon>
        <taxon>Candidatus Methanofastidiosaceae</taxon>
        <taxon>Candidatus Methanofastidiosum</taxon>
    </lineage>
</organism>
<evidence type="ECO:0000313" key="1">
    <source>
        <dbReference type="EMBL" id="KYC55248.1"/>
    </source>
</evidence>
<reference evidence="1 2" key="1">
    <citation type="journal article" date="2016" name="ISME J.">
        <title>Chasing the elusive Euryarchaeota class WSA2: genomes reveal a uniquely fastidious methyl-reducing methanogen.</title>
        <authorList>
            <person name="Nobu M.K."/>
            <person name="Narihiro T."/>
            <person name="Kuroda K."/>
            <person name="Mei R."/>
            <person name="Liu W.T."/>
        </authorList>
    </citation>
    <scope>NUCLEOTIDE SEQUENCE [LARGE SCALE GENOMIC DNA]</scope>
    <source>
        <strain evidence="1">ADurb1013_Bin02101</strain>
    </source>
</reference>
<name>A0A150JDU8_9EURY</name>
<dbReference type="Proteomes" id="UP000092420">
    <property type="component" value="Unassembled WGS sequence"/>
</dbReference>
<accession>A0A150JJ33</accession>
<protein>
    <submittedName>
        <fullName evidence="1">Uncharacterized protein</fullName>
    </submittedName>
</protein>